<comment type="caution">
    <text evidence="3">The sequence shown here is derived from an EMBL/GenBank/DDBJ whole genome shotgun (WGS) entry which is preliminary data.</text>
</comment>
<dbReference type="OrthoDB" id="257652at2"/>
<organism evidence="3 4">
    <name type="scientific">Crateriforma conspicua</name>
    <dbReference type="NCBI Taxonomy" id="2527996"/>
    <lineage>
        <taxon>Bacteria</taxon>
        <taxon>Pseudomonadati</taxon>
        <taxon>Planctomycetota</taxon>
        <taxon>Planctomycetia</taxon>
        <taxon>Planctomycetales</taxon>
        <taxon>Planctomycetaceae</taxon>
        <taxon>Crateriforma</taxon>
    </lineage>
</organism>
<feature type="chain" id="PRO_5023074483" evidence="2">
    <location>
        <begin position="20"/>
        <end position="167"/>
    </location>
</feature>
<dbReference type="AlphaFoldDB" id="A0A5C5Y407"/>
<dbReference type="RefSeq" id="WP_145301628.1">
    <property type="nucleotide sequence ID" value="NZ_CP036319.1"/>
</dbReference>
<evidence type="ECO:0000256" key="2">
    <source>
        <dbReference type="SAM" id="SignalP"/>
    </source>
</evidence>
<keyword evidence="4" id="KW-1185">Reference proteome</keyword>
<reference evidence="3 4" key="1">
    <citation type="submission" date="2019-02" db="EMBL/GenBank/DDBJ databases">
        <title>Deep-cultivation of Planctomycetes and their phenomic and genomic characterization uncovers novel biology.</title>
        <authorList>
            <person name="Wiegand S."/>
            <person name="Jogler M."/>
            <person name="Boedeker C."/>
            <person name="Pinto D."/>
            <person name="Vollmers J."/>
            <person name="Rivas-Marin E."/>
            <person name="Kohn T."/>
            <person name="Peeters S.H."/>
            <person name="Heuer A."/>
            <person name="Rast P."/>
            <person name="Oberbeckmann S."/>
            <person name="Bunk B."/>
            <person name="Jeske O."/>
            <person name="Meyerdierks A."/>
            <person name="Storesund J.E."/>
            <person name="Kallscheuer N."/>
            <person name="Luecker S."/>
            <person name="Lage O.M."/>
            <person name="Pohl T."/>
            <person name="Merkel B.J."/>
            <person name="Hornburger P."/>
            <person name="Mueller R.-W."/>
            <person name="Bruemmer F."/>
            <person name="Labrenz M."/>
            <person name="Spormann A.M."/>
            <person name="Op Den Camp H."/>
            <person name="Overmann J."/>
            <person name="Amann R."/>
            <person name="Jetten M.S.M."/>
            <person name="Mascher T."/>
            <person name="Medema M.H."/>
            <person name="Devos D.P."/>
            <person name="Kaster A.-K."/>
            <person name="Ovreas L."/>
            <person name="Rohde M."/>
            <person name="Galperin M.Y."/>
            <person name="Jogler C."/>
        </authorList>
    </citation>
    <scope>NUCLEOTIDE SEQUENCE [LARGE SCALE GENOMIC DNA]</scope>
    <source>
        <strain evidence="3 4">Pan14r</strain>
    </source>
</reference>
<evidence type="ECO:0000313" key="3">
    <source>
        <dbReference type="EMBL" id="TWT70387.1"/>
    </source>
</evidence>
<protein>
    <submittedName>
        <fullName evidence="3">Uncharacterized protein</fullName>
    </submittedName>
</protein>
<accession>A0A5C5Y407</accession>
<keyword evidence="2" id="KW-0732">Signal</keyword>
<sequence precursor="true">MRIAIFTAVVAVMTIPASAHHPNRETTPVIPRVDLLPPLGNCLPEGYRRKYNRPTYIGGKIAYHIAPSSQEAMAWHRAEHRGDYECKRGRVVPQYFYQKPYEALKIGGRKDVNAPARSEQTSPSDRLEDVQLREVDEKPAGDMLPELPVAPAEDDLDFSALELIPLR</sequence>
<feature type="compositionally biased region" description="Basic and acidic residues" evidence="1">
    <location>
        <begin position="125"/>
        <end position="140"/>
    </location>
</feature>
<gene>
    <name evidence="3" type="ORF">Pan14r_26930</name>
</gene>
<proteinExistence type="predicted"/>
<dbReference type="Proteomes" id="UP000317238">
    <property type="component" value="Unassembled WGS sequence"/>
</dbReference>
<feature type="region of interest" description="Disordered" evidence="1">
    <location>
        <begin position="112"/>
        <end position="151"/>
    </location>
</feature>
<dbReference type="EMBL" id="SJPL01000001">
    <property type="protein sequence ID" value="TWT70387.1"/>
    <property type="molecule type" value="Genomic_DNA"/>
</dbReference>
<feature type="signal peptide" evidence="2">
    <location>
        <begin position="1"/>
        <end position="19"/>
    </location>
</feature>
<evidence type="ECO:0000256" key="1">
    <source>
        <dbReference type="SAM" id="MobiDB-lite"/>
    </source>
</evidence>
<evidence type="ECO:0000313" key="4">
    <source>
        <dbReference type="Proteomes" id="UP000317238"/>
    </source>
</evidence>
<name>A0A5C5Y407_9PLAN</name>